<evidence type="ECO:0000313" key="8">
    <source>
        <dbReference type="Proteomes" id="UP001634393"/>
    </source>
</evidence>
<keyword evidence="3" id="KW-0677">Repeat</keyword>
<dbReference type="Pfam" id="PF23598">
    <property type="entry name" value="LRR_14"/>
    <property type="match status" value="1"/>
</dbReference>
<dbReference type="Gene3D" id="1.10.10.10">
    <property type="entry name" value="Winged helix-like DNA-binding domain superfamily/Winged helix DNA-binding domain"/>
    <property type="match status" value="1"/>
</dbReference>
<comment type="caution">
    <text evidence="7">The sequence shown here is derived from an EMBL/GenBank/DDBJ whole genome shotgun (WGS) entry which is preliminary data.</text>
</comment>
<dbReference type="InterPro" id="IPR055414">
    <property type="entry name" value="LRR_R13L4/SHOC2-like"/>
</dbReference>
<keyword evidence="4" id="KW-0611">Plant defense</keyword>
<dbReference type="InterPro" id="IPR027417">
    <property type="entry name" value="P-loop_NTPase"/>
</dbReference>
<dbReference type="Gene3D" id="1.10.8.430">
    <property type="entry name" value="Helical domain of apoptotic protease-activating factors"/>
    <property type="match status" value="1"/>
</dbReference>
<dbReference type="PANTHER" id="PTHR23155:SF1205">
    <property type="entry name" value="DISEASE RESISTANCE PROTEIN RPM1"/>
    <property type="match status" value="1"/>
</dbReference>
<evidence type="ECO:0000256" key="1">
    <source>
        <dbReference type="ARBA" id="ARBA00008894"/>
    </source>
</evidence>
<dbReference type="GO" id="GO:0006952">
    <property type="term" value="P:defense response"/>
    <property type="evidence" value="ECO:0007669"/>
    <property type="project" value="UniProtKB-KW"/>
</dbReference>
<reference evidence="7 8" key="1">
    <citation type="submission" date="2024-12" db="EMBL/GenBank/DDBJ databases">
        <title>The unique morphological basis and parallel evolutionary history of personate flowers in Penstemon.</title>
        <authorList>
            <person name="Depatie T.H."/>
            <person name="Wessinger C.A."/>
        </authorList>
    </citation>
    <scope>NUCLEOTIDE SEQUENCE [LARGE SCALE GENOMIC DNA]</scope>
    <source>
        <strain evidence="7">WTNN_2</strain>
        <tissue evidence="7">Leaf</tissue>
    </source>
</reference>
<evidence type="ECO:0000256" key="4">
    <source>
        <dbReference type="ARBA" id="ARBA00022821"/>
    </source>
</evidence>
<evidence type="ECO:0008006" key="9">
    <source>
        <dbReference type="Google" id="ProtNLM"/>
    </source>
</evidence>
<keyword evidence="8" id="KW-1185">Reference proteome</keyword>
<evidence type="ECO:0000259" key="5">
    <source>
        <dbReference type="Pfam" id="PF00931"/>
    </source>
</evidence>
<name>A0ABD3RU85_9LAMI</name>
<keyword evidence="2" id="KW-0433">Leucine-rich repeat</keyword>
<gene>
    <name evidence="7" type="ORF">ACJIZ3_013698</name>
</gene>
<dbReference type="Pfam" id="PF00931">
    <property type="entry name" value="NB-ARC"/>
    <property type="match status" value="1"/>
</dbReference>
<evidence type="ECO:0000313" key="7">
    <source>
        <dbReference type="EMBL" id="KAL3812430.1"/>
    </source>
</evidence>
<sequence length="884" mass="101054">MVAAEVLSGVLKRINNLLKDGLPMIDGRKDLIEKLCSQIQEFLREKPNTDPITNKMFMNLAYDIENAVEWHIVNGRNIEPGGGGLIKSLLMMCSETGKSPDNIDLLKFEEKIEYLKRQASSIEPVDQGSDSSYVDEHVAGMEDATSTLVSMLMDGDRTRWPGIAITGRVGVANTSIAKKVLNDPRVPSEFDKIAWTSVSEEFKERDVVEAMLIKLGFPQKELLMKMEMIELMEHLYDLQKGRKCLIVLDDIWSIDVWECIRFAFPNGHGNRIIITTQFQNVARHFRGKIYQAPTTMGSLELFKMHSGILDSDMEDNPQIKENVNNILSQCQDIQLAIVEVAKFLKGKKLDEWSDMRNFKQGGKIPDSRILNVLSSIYDKMPRHLKPYFLYLGQFPPDHLIPVDKLCLMMMADGLILSTSYYEGISMIESCLTELADRSLVIMVENDRFSATRGLRACRVHNLIHYLCIKIGKEEEFFQLVDFKKKTERNFFPRMHNRVAVYLKDYLDGIDSTSSYIPNSHSIRSLVLFGKDNTPSKFKWPQDVADLKDFQWTRVLDFDGVDFRPANNKIPKNIDKLPYLRYLGFRGCYLEELTLSCTNFLYLETLDLRVSTSCTKMIIPDVLWKLSNLINLYFPISFRSYDQGKLKLEGMPKLQVIENFPAGMCDANDLSPTKDLHIFTGIADGNAMGVKDIITLINGKANLCHSSLTLKNFDCYSKDRLSLVRDVLMCDALRGLHLEGHLITMPKDLVIAQNFIDMVFDGSEFVQDPMPILGRLPQLRSLVLCNDAIVGKEIYCSGSSFKQLKSLKMGNLQYFEKWMLDSEAMPHLSVLTIEQCHKLQRLPDELMKRENLTELKIGSMPSVFEEIIRQRAEERFIMTITSYVC</sequence>
<evidence type="ECO:0000259" key="6">
    <source>
        <dbReference type="Pfam" id="PF23598"/>
    </source>
</evidence>
<dbReference type="SUPFAM" id="SSF52058">
    <property type="entry name" value="L domain-like"/>
    <property type="match status" value="1"/>
</dbReference>
<dbReference type="InterPro" id="IPR042197">
    <property type="entry name" value="Apaf_helical"/>
</dbReference>
<dbReference type="Gene3D" id="3.80.10.10">
    <property type="entry name" value="Ribonuclease Inhibitor"/>
    <property type="match status" value="1"/>
</dbReference>
<dbReference type="PANTHER" id="PTHR23155">
    <property type="entry name" value="DISEASE RESISTANCE PROTEIN RP"/>
    <property type="match status" value="1"/>
</dbReference>
<dbReference type="Gene3D" id="3.40.50.300">
    <property type="entry name" value="P-loop containing nucleotide triphosphate hydrolases"/>
    <property type="match status" value="1"/>
</dbReference>
<evidence type="ECO:0000256" key="2">
    <source>
        <dbReference type="ARBA" id="ARBA00022614"/>
    </source>
</evidence>
<accession>A0ABD3RU85</accession>
<dbReference type="PRINTS" id="PR00364">
    <property type="entry name" value="DISEASERSIST"/>
</dbReference>
<dbReference type="SUPFAM" id="SSF52540">
    <property type="entry name" value="P-loop containing nucleoside triphosphate hydrolases"/>
    <property type="match status" value="1"/>
</dbReference>
<dbReference type="EMBL" id="JBJXBP010000008">
    <property type="protein sequence ID" value="KAL3812430.1"/>
    <property type="molecule type" value="Genomic_DNA"/>
</dbReference>
<protein>
    <recommendedName>
        <fullName evidence="9">NB-ARC domain-containing protein</fullName>
    </recommendedName>
</protein>
<dbReference type="Proteomes" id="UP001634393">
    <property type="component" value="Unassembled WGS sequence"/>
</dbReference>
<organism evidence="7 8">
    <name type="scientific">Penstemon smallii</name>
    <dbReference type="NCBI Taxonomy" id="265156"/>
    <lineage>
        <taxon>Eukaryota</taxon>
        <taxon>Viridiplantae</taxon>
        <taxon>Streptophyta</taxon>
        <taxon>Embryophyta</taxon>
        <taxon>Tracheophyta</taxon>
        <taxon>Spermatophyta</taxon>
        <taxon>Magnoliopsida</taxon>
        <taxon>eudicotyledons</taxon>
        <taxon>Gunneridae</taxon>
        <taxon>Pentapetalae</taxon>
        <taxon>asterids</taxon>
        <taxon>lamiids</taxon>
        <taxon>Lamiales</taxon>
        <taxon>Plantaginaceae</taxon>
        <taxon>Cheloneae</taxon>
        <taxon>Penstemon</taxon>
    </lineage>
</organism>
<dbReference type="InterPro" id="IPR002182">
    <property type="entry name" value="NB-ARC"/>
</dbReference>
<dbReference type="InterPro" id="IPR044974">
    <property type="entry name" value="Disease_R_plants"/>
</dbReference>
<evidence type="ECO:0000256" key="3">
    <source>
        <dbReference type="ARBA" id="ARBA00022737"/>
    </source>
</evidence>
<feature type="domain" description="Disease resistance R13L4/SHOC-2-like LRR" evidence="6">
    <location>
        <begin position="542"/>
        <end position="842"/>
    </location>
</feature>
<comment type="similarity">
    <text evidence="1">Belongs to the disease resistance NB-LRR family.</text>
</comment>
<feature type="domain" description="NB-ARC" evidence="5">
    <location>
        <begin position="145"/>
        <end position="288"/>
    </location>
</feature>
<dbReference type="InterPro" id="IPR032675">
    <property type="entry name" value="LRR_dom_sf"/>
</dbReference>
<dbReference type="GO" id="GO:0051707">
    <property type="term" value="P:response to other organism"/>
    <property type="evidence" value="ECO:0007669"/>
    <property type="project" value="UniProtKB-ARBA"/>
</dbReference>
<proteinExistence type="inferred from homology"/>
<dbReference type="InterPro" id="IPR036388">
    <property type="entry name" value="WH-like_DNA-bd_sf"/>
</dbReference>
<dbReference type="AlphaFoldDB" id="A0ABD3RU85"/>